<feature type="transmembrane region" description="Helical" evidence="8">
    <location>
        <begin position="169"/>
        <end position="194"/>
    </location>
</feature>
<dbReference type="PANTHER" id="PTHR33406:SF6">
    <property type="entry name" value="MEMBRANE PROTEIN YDGH-RELATED"/>
    <property type="match status" value="1"/>
</dbReference>
<feature type="transmembrane region" description="Helical" evidence="8">
    <location>
        <begin position="341"/>
        <end position="360"/>
    </location>
</feature>
<evidence type="ECO:0000256" key="7">
    <source>
        <dbReference type="SAM" id="MobiDB-lite"/>
    </source>
</evidence>
<feature type="transmembrane region" description="Helical" evidence="8">
    <location>
        <begin position="12"/>
        <end position="31"/>
    </location>
</feature>
<keyword evidence="6 8" id="KW-0472">Membrane</keyword>
<keyword evidence="11" id="KW-1185">Reference proteome</keyword>
<comment type="similarity">
    <text evidence="2">Belongs to the resistance-nodulation-cell division (RND) (TC 2.A.6) family. MmpL subfamily.</text>
</comment>
<feature type="transmembrane region" description="Helical" evidence="8">
    <location>
        <begin position="251"/>
        <end position="269"/>
    </location>
</feature>
<evidence type="ECO:0000313" key="11">
    <source>
        <dbReference type="Proteomes" id="UP001500888"/>
    </source>
</evidence>
<feature type="transmembrane region" description="Helical" evidence="8">
    <location>
        <begin position="300"/>
        <end position="321"/>
    </location>
</feature>
<feature type="transmembrane region" description="Helical" evidence="8">
    <location>
        <begin position="224"/>
        <end position="245"/>
    </location>
</feature>
<evidence type="ECO:0000256" key="5">
    <source>
        <dbReference type="ARBA" id="ARBA00022989"/>
    </source>
</evidence>
<gene>
    <name evidence="10" type="ORF">GCM10022226_69930</name>
</gene>
<evidence type="ECO:0000256" key="3">
    <source>
        <dbReference type="ARBA" id="ARBA00022475"/>
    </source>
</evidence>
<feature type="transmembrane region" description="Helical" evidence="8">
    <location>
        <begin position="366"/>
        <end position="388"/>
    </location>
</feature>
<dbReference type="PANTHER" id="PTHR33406">
    <property type="entry name" value="MEMBRANE PROTEIN MJ1562-RELATED"/>
    <property type="match status" value="1"/>
</dbReference>
<proteinExistence type="inferred from homology"/>
<feature type="region of interest" description="Disordered" evidence="7">
    <location>
        <begin position="400"/>
        <end position="444"/>
    </location>
</feature>
<evidence type="ECO:0000256" key="6">
    <source>
        <dbReference type="ARBA" id="ARBA00023136"/>
    </source>
</evidence>
<keyword evidence="4 8" id="KW-0812">Transmembrane</keyword>
<dbReference type="EMBL" id="BAAAZR010000040">
    <property type="protein sequence ID" value="GAA3837797.1"/>
    <property type="molecule type" value="Genomic_DNA"/>
</dbReference>
<accession>A0ABP7J9P5</accession>
<reference evidence="11" key="1">
    <citation type="journal article" date="2019" name="Int. J. Syst. Evol. Microbiol.">
        <title>The Global Catalogue of Microorganisms (GCM) 10K type strain sequencing project: providing services to taxonomists for standard genome sequencing and annotation.</title>
        <authorList>
            <consortium name="The Broad Institute Genomics Platform"/>
            <consortium name="The Broad Institute Genome Sequencing Center for Infectious Disease"/>
            <person name="Wu L."/>
            <person name="Ma J."/>
        </authorList>
    </citation>
    <scope>NUCLEOTIDE SEQUENCE [LARGE SCALE GENOMIC DNA]</scope>
    <source>
        <strain evidence="11">JCM 16908</strain>
    </source>
</reference>
<evidence type="ECO:0000256" key="1">
    <source>
        <dbReference type="ARBA" id="ARBA00004651"/>
    </source>
</evidence>
<evidence type="ECO:0000256" key="8">
    <source>
        <dbReference type="SAM" id="Phobius"/>
    </source>
</evidence>
<protein>
    <recommendedName>
        <fullName evidence="9">Membrane transport protein MMPL domain-containing protein</fullName>
    </recommendedName>
</protein>
<sequence>MLDVIGRLTTRHAWWVLACWAALLAAAVPLLPGPLPWASGTYGPLPAGASGAFGTGAVLLTLLVFLRSPAATLAAVLVAVAADHLSAALVSALGLPPTPGLFAYGTALGCATMLIHRFRERLASGDGPAHAVCTSLEQTGTVIATAGAAWMAACGALPLGAWTRGLGPALAVTASVEMLVVLTLLPAALAVLGTRLSWPARRRRRTGAPPAAARFGRAVSAHPGTWTAVTAGLIIAMGASGPVLVPSPLPVAVVAVAGVLVALVLALVLRSLISPVYLTAGALLVAWASGTAAVRPADQMSVFMLVLVVNVSTALLVLARVRETSRTGRDPRTSSALAVKYAAPPAVAALLVAGTLIGIVHDPLSGIFLVVGGGALSLVVVPGLTAMLGARAWWPDVAPDPAVDGAPRDDGGSSERPIPHSAARNTLDVREEPPPAGHLGSATQ</sequence>
<feature type="transmembrane region" description="Helical" evidence="8">
    <location>
        <begin position="73"/>
        <end position="95"/>
    </location>
</feature>
<comment type="subcellular location">
    <subcellularLocation>
        <location evidence="1">Cell membrane</location>
        <topology evidence="1">Multi-pass membrane protein</topology>
    </subcellularLocation>
</comment>
<feature type="domain" description="Membrane transport protein MMPL" evidence="9">
    <location>
        <begin position="55"/>
        <end position="223"/>
    </location>
</feature>
<feature type="transmembrane region" description="Helical" evidence="8">
    <location>
        <begin position="101"/>
        <end position="118"/>
    </location>
</feature>
<dbReference type="Gene3D" id="1.20.1640.10">
    <property type="entry name" value="Multidrug efflux transporter AcrB transmembrane domain"/>
    <property type="match status" value="1"/>
</dbReference>
<dbReference type="RefSeq" id="WP_344950546.1">
    <property type="nucleotide sequence ID" value="NZ_BAAAZR010000040.1"/>
</dbReference>
<dbReference type="InterPro" id="IPR050545">
    <property type="entry name" value="Mycobact_MmpL"/>
</dbReference>
<feature type="transmembrane region" description="Helical" evidence="8">
    <location>
        <begin position="43"/>
        <end position="66"/>
    </location>
</feature>
<dbReference type="InterPro" id="IPR004869">
    <property type="entry name" value="MMPL_dom"/>
</dbReference>
<evidence type="ECO:0000256" key="4">
    <source>
        <dbReference type="ARBA" id="ARBA00022692"/>
    </source>
</evidence>
<evidence type="ECO:0000256" key="2">
    <source>
        <dbReference type="ARBA" id="ARBA00010157"/>
    </source>
</evidence>
<keyword evidence="5 8" id="KW-1133">Transmembrane helix</keyword>
<dbReference type="SUPFAM" id="SSF82866">
    <property type="entry name" value="Multidrug efflux transporter AcrB transmembrane domain"/>
    <property type="match status" value="1"/>
</dbReference>
<dbReference type="Proteomes" id="UP001500888">
    <property type="component" value="Unassembled WGS sequence"/>
</dbReference>
<feature type="transmembrane region" description="Helical" evidence="8">
    <location>
        <begin position="276"/>
        <end position="294"/>
    </location>
</feature>
<dbReference type="Pfam" id="PF03176">
    <property type="entry name" value="MMPL"/>
    <property type="match status" value="1"/>
</dbReference>
<feature type="transmembrane region" description="Helical" evidence="8">
    <location>
        <begin position="139"/>
        <end position="163"/>
    </location>
</feature>
<evidence type="ECO:0000259" key="9">
    <source>
        <dbReference type="Pfam" id="PF03176"/>
    </source>
</evidence>
<organism evidence="10 11">
    <name type="scientific">Sphaerisporangium flaviroseum</name>
    <dbReference type="NCBI Taxonomy" id="509199"/>
    <lineage>
        <taxon>Bacteria</taxon>
        <taxon>Bacillati</taxon>
        <taxon>Actinomycetota</taxon>
        <taxon>Actinomycetes</taxon>
        <taxon>Streptosporangiales</taxon>
        <taxon>Streptosporangiaceae</taxon>
        <taxon>Sphaerisporangium</taxon>
    </lineage>
</organism>
<name>A0ABP7J9P5_9ACTN</name>
<keyword evidence="3" id="KW-1003">Cell membrane</keyword>
<comment type="caution">
    <text evidence="10">The sequence shown here is derived from an EMBL/GenBank/DDBJ whole genome shotgun (WGS) entry which is preliminary data.</text>
</comment>
<evidence type="ECO:0000313" key="10">
    <source>
        <dbReference type="EMBL" id="GAA3837797.1"/>
    </source>
</evidence>